<sequence length="836" mass="90195">MAELVRPRLLARLDTGLPVVVVEALAGAGKRTLLRQWADEAPDGEVRLLVDVGGRPLDAAGVTSVLLAALDARGVLIDAVDAAQHPARAAAAAFRAAGPTRVALVGADRVEATIVGELVTRWSREAGVGTIVATQDATGLLRLLTEDAIAHRSITDAELRLDRGELIDYVRLALTELSEPAVDRLMELTAGTVGVVATLVRTCEADVRAARLAQDQVAAAAWAPAARPAGPFRQFLAAALLAPRFPLSALPELVTVENGQRQVERAVALGLADVTPSARFRSPVFRWRPHAREHLLRIADRAPEDDAAEHVRIAAIARRHGDHEQEVLSLVSAGDLSDAARAARERVWELVSTDHPASWAPLLELPVGSLLDFPSLACLRMVLRARLGHRVARSTVIRELERRTPPSGSTSPADRFHHRVMAFYVAVRLGELELAHGAIHELGGFAELWSDLDMDTGSVSDLLLAIEALVRIDRIDLAAAAARQAVRALELDAGSRTDPAGSRRAHAELVLEMCARHIGDLEVLARGPAPSIAVDPCREMDVVADAVLRAWEALDAGDPERAVDLTGSAMTQVDPVDWPLLLVAHALSAAGAGRLDELDRVWARYLKGRRWRSRHLTPTRTGVSARALDALAVRVLRVWPSGDEQGAAPPVRVRLEPSIAEATGRPLPLNDRLTNDDPALDLDALEPRAQEMALVMETTRAVRAGEPERALAALARASECAPGSGLVRVLLGTAAPTDLARLREYVAAGTGHDVHRVAEVLDEVVAIGRTRDRAPTLSEREREVLALVRSGRTNKEIAESLFLSVNTVKFHRANLYRKFDVDTRDRLVAATHRFGL</sequence>
<feature type="domain" description="HTH luxR-type" evidence="4">
    <location>
        <begin position="770"/>
        <end position="835"/>
    </location>
</feature>
<protein>
    <submittedName>
        <fullName evidence="5">LuxR C-terminal-related transcriptional regulator</fullName>
    </submittedName>
</protein>
<evidence type="ECO:0000256" key="1">
    <source>
        <dbReference type="ARBA" id="ARBA00023015"/>
    </source>
</evidence>
<keyword evidence="3" id="KW-0804">Transcription</keyword>
<reference evidence="5 6" key="1">
    <citation type="submission" date="2022-07" db="EMBL/GenBank/DDBJ databases">
        <title>Novel species in genus Aeromicrobium.</title>
        <authorList>
            <person name="Ye L."/>
        </authorList>
    </citation>
    <scope>NUCLEOTIDE SEQUENCE [LARGE SCALE GENOMIC DNA]</scope>
    <source>
        <strain evidence="6">zg-Y50</strain>
    </source>
</reference>
<dbReference type="CDD" id="cd06170">
    <property type="entry name" value="LuxR_C_like"/>
    <property type="match status" value="1"/>
</dbReference>
<dbReference type="Gene3D" id="1.10.10.10">
    <property type="entry name" value="Winged helix-like DNA-binding domain superfamily/Winged helix DNA-binding domain"/>
    <property type="match status" value="1"/>
</dbReference>
<dbReference type="InterPro" id="IPR000792">
    <property type="entry name" value="Tscrpt_reg_LuxR_C"/>
</dbReference>
<dbReference type="PANTHER" id="PTHR43214:SF41">
    <property type="entry name" value="NITRATE_NITRITE RESPONSE REGULATOR PROTEIN NARP"/>
    <property type="match status" value="1"/>
</dbReference>
<keyword evidence="1" id="KW-0805">Transcription regulation</keyword>
<proteinExistence type="predicted"/>
<dbReference type="InterPro" id="IPR016032">
    <property type="entry name" value="Sig_transdc_resp-reg_C-effctor"/>
</dbReference>
<evidence type="ECO:0000256" key="2">
    <source>
        <dbReference type="ARBA" id="ARBA00023125"/>
    </source>
</evidence>
<accession>A0ABY5KH88</accession>
<dbReference type="Pfam" id="PF00196">
    <property type="entry name" value="GerE"/>
    <property type="match status" value="1"/>
</dbReference>
<name>A0ABY5KH88_9ACTN</name>
<dbReference type="SUPFAM" id="SSF46894">
    <property type="entry name" value="C-terminal effector domain of the bipartite response regulators"/>
    <property type="match status" value="1"/>
</dbReference>
<dbReference type="InterPro" id="IPR036388">
    <property type="entry name" value="WH-like_DNA-bd_sf"/>
</dbReference>
<evidence type="ECO:0000256" key="3">
    <source>
        <dbReference type="ARBA" id="ARBA00023163"/>
    </source>
</evidence>
<dbReference type="EMBL" id="CP101990">
    <property type="protein sequence ID" value="UUI68406.1"/>
    <property type="molecule type" value="Genomic_DNA"/>
</dbReference>
<keyword evidence="6" id="KW-1185">Reference proteome</keyword>
<dbReference type="PRINTS" id="PR00038">
    <property type="entry name" value="HTHLUXR"/>
</dbReference>
<evidence type="ECO:0000313" key="5">
    <source>
        <dbReference type="EMBL" id="UUI68406.1"/>
    </source>
</evidence>
<keyword evidence="2" id="KW-0238">DNA-binding</keyword>
<evidence type="ECO:0000259" key="4">
    <source>
        <dbReference type="PROSITE" id="PS50043"/>
    </source>
</evidence>
<dbReference type="InterPro" id="IPR039420">
    <property type="entry name" value="WalR-like"/>
</dbReference>
<dbReference type="Proteomes" id="UP001315860">
    <property type="component" value="Chromosome"/>
</dbReference>
<dbReference type="PROSITE" id="PS50043">
    <property type="entry name" value="HTH_LUXR_2"/>
    <property type="match status" value="1"/>
</dbReference>
<gene>
    <name evidence="5" type="ORF">NP095_14530</name>
</gene>
<organism evidence="5 6">
    <name type="scientific">Aeromicrobium duanguangcaii</name>
    <dbReference type="NCBI Taxonomy" id="2968086"/>
    <lineage>
        <taxon>Bacteria</taxon>
        <taxon>Bacillati</taxon>
        <taxon>Actinomycetota</taxon>
        <taxon>Actinomycetes</taxon>
        <taxon>Propionibacteriales</taxon>
        <taxon>Nocardioidaceae</taxon>
        <taxon>Aeromicrobium</taxon>
    </lineage>
</organism>
<dbReference type="RefSeq" id="WP_232418496.1">
    <property type="nucleotide sequence ID" value="NZ_CP101990.1"/>
</dbReference>
<dbReference type="SMART" id="SM00421">
    <property type="entry name" value="HTH_LUXR"/>
    <property type="match status" value="1"/>
</dbReference>
<dbReference type="PANTHER" id="PTHR43214">
    <property type="entry name" value="TWO-COMPONENT RESPONSE REGULATOR"/>
    <property type="match status" value="1"/>
</dbReference>
<dbReference type="PROSITE" id="PS00622">
    <property type="entry name" value="HTH_LUXR_1"/>
    <property type="match status" value="1"/>
</dbReference>
<evidence type="ECO:0000313" key="6">
    <source>
        <dbReference type="Proteomes" id="UP001315860"/>
    </source>
</evidence>